<gene>
    <name evidence="2" type="ORF">HYN43_002940</name>
</gene>
<keyword evidence="1" id="KW-0472">Membrane</keyword>
<dbReference type="Proteomes" id="UP000270046">
    <property type="component" value="Chromosome"/>
</dbReference>
<keyword evidence="1" id="KW-0812">Transmembrane</keyword>
<dbReference type="EMBL" id="CP032869">
    <property type="protein sequence ID" value="AYL94312.1"/>
    <property type="molecule type" value="Genomic_DNA"/>
</dbReference>
<protein>
    <submittedName>
        <fullName evidence="2">Uncharacterized protein</fullName>
    </submittedName>
</protein>
<dbReference type="OrthoDB" id="675847at2"/>
<feature type="transmembrane region" description="Helical" evidence="1">
    <location>
        <begin position="6"/>
        <end position="28"/>
    </location>
</feature>
<feature type="transmembrane region" description="Helical" evidence="1">
    <location>
        <begin position="168"/>
        <end position="190"/>
    </location>
</feature>
<feature type="transmembrane region" description="Helical" evidence="1">
    <location>
        <begin position="74"/>
        <end position="94"/>
    </location>
</feature>
<evidence type="ECO:0000256" key="1">
    <source>
        <dbReference type="SAM" id="Phobius"/>
    </source>
</evidence>
<organism evidence="2 3">
    <name type="scientific">Mucilaginibacter celer</name>
    <dbReference type="NCBI Taxonomy" id="2305508"/>
    <lineage>
        <taxon>Bacteria</taxon>
        <taxon>Pseudomonadati</taxon>
        <taxon>Bacteroidota</taxon>
        <taxon>Sphingobacteriia</taxon>
        <taxon>Sphingobacteriales</taxon>
        <taxon>Sphingobacteriaceae</taxon>
        <taxon>Mucilaginibacter</taxon>
    </lineage>
</organism>
<feature type="transmembrane region" description="Helical" evidence="1">
    <location>
        <begin position="106"/>
        <end position="125"/>
    </location>
</feature>
<dbReference type="KEGG" id="muh:HYN43_002940"/>
<name>A0A494VTP1_9SPHI</name>
<reference evidence="2 3" key="1">
    <citation type="submission" date="2018-10" db="EMBL/GenBank/DDBJ databases">
        <title>Genome sequencing of Mucilaginibacter sp. HYN0043.</title>
        <authorList>
            <person name="Kim M."/>
            <person name="Yi H."/>
        </authorList>
    </citation>
    <scope>NUCLEOTIDE SEQUENCE [LARGE SCALE GENOMIC DNA]</scope>
    <source>
        <strain evidence="2 3">HYN0043</strain>
    </source>
</reference>
<feature type="transmembrane region" description="Helical" evidence="1">
    <location>
        <begin position="40"/>
        <end position="62"/>
    </location>
</feature>
<keyword evidence="1" id="KW-1133">Transmembrane helix</keyword>
<feature type="transmembrane region" description="Helical" evidence="1">
    <location>
        <begin position="137"/>
        <end position="156"/>
    </location>
</feature>
<accession>A0A494VTP1</accession>
<evidence type="ECO:0000313" key="2">
    <source>
        <dbReference type="EMBL" id="AYL94312.1"/>
    </source>
</evidence>
<keyword evidence="3" id="KW-1185">Reference proteome</keyword>
<sequence>MNLHLPGYLAIAFGLTTVATFLAYIVILKKSTFLSDKTKRIVYLLMLLWLAVQGILAGLDIYSSNLQSFPPKLFVLGIWPGILLIIILMATTNGRRFMDSLPLKEITYLNMVRIAVELMLFALFLNKAIPRLMTFEGGNFDIFSGLSAPLIAYLVFSKKPFKRNLLLIWNIICLLLLINVVTKALLSAPLPVQKFAFDQPNVAILVFPFVWLPTFIVPLVLFGHIVSLRRLIGKHELPSA</sequence>
<evidence type="ECO:0000313" key="3">
    <source>
        <dbReference type="Proteomes" id="UP000270046"/>
    </source>
</evidence>
<dbReference type="RefSeq" id="WP_119408031.1">
    <property type="nucleotide sequence ID" value="NZ_CP032869.1"/>
</dbReference>
<dbReference type="AlphaFoldDB" id="A0A494VTP1"/>
<proteinExistence type="predicted"/>
<feature type="transmembrane region" description="Helical" evidence="1">
    <location>
        <begin position="202"/>
        <end position="226"/>
    </location>
</feature>